<dbReference type="Proteomes" id="UP001164743">
    <property type="component" value="Chromosome 5A"/>
</dbReference>
<feature type="compositionally biased region" description="Polar residues" evidence="1">
    <location>
        <begin position="1"/>
        <end position="10"/>
    </location>
</feature>
<dbReference type="EMBL" id="CP110425">
    <property type="protein sequence ID" value="WAQ85219.1"/>
    <property type="molecule type" value="Genomic_DNA"/>
</dbReference>
<protein>
    <submittedName>
        <fullName evidence="2">Uncharacterized protein</fullName>
    </submittedName>
</protein>
<proteinExistence type="predicted"/>
<accession>A0ABY7CJD0</accession>
<dbReference type="RefSeq" id="XP_053020774.1">
    <property type="nucleotide sequence ID" value="XM_053169592.1"/>
</dbReference>
<reference evidence="2" key="1">
    <citation type="submission" date="2022-10" db="EMBL/GenBank/DDBJ databases">
        <title>Puccinia triticina Genome sequencing and assembly.</title>
        <authorList>
            <person name="Li C."/>
        </authorList>
    </citation>
    <scope>NUCLEOTIDE SEQUENCE</scope>
    <source>
        <strain evidence="2">Pt15</strain>
    </source>
</reference>
<organism evidence="2 3">
    <name type="scientific">Puccinia triticina</name>
    <dbReference type="NCBI Taxonomy" id="208348"/>
    <lineage>
        <taxon>Eukaryota</taxon>
        <taxon>Fungi</taxon>
        <taxon>Dikarya</taxon>
        <taxon>Basidiomycota</taxon>
        <taxon>Pucciniomycotina</taxon>
        <taxon>Pucciniomycetes</taxon>
        <taxon>Pucciniales</taxon>
        <taxon>Pucciniaceae</taxon>
        <taxon>Puccinia</taxon>
    </lineage>
</organism>
<feature type="compositionally biased region" description="Basic and acidic residues" evidence="1">
    <location>
        <begin position="11"/>
        <end position="26"/>
    </location>
</feature>
<gene>
    <name evidence="2" type="ORF">PtA15_5A793</name>
</gene>
<evidence type="ECO:0000313" key="3">
    <source>
        <dbReference type="Proteomes" id="UP001164743"/>
    </source>
</evidence>
<feature type="region of interest" description="Disordered" evidence="1">
    <location>
        <begin position="1"/>
        <end position="153"/>
    </location>
</feature>
<feature type="region of interest" description="Disordered" evidence="1">
    <location>
        <begin position="224"/>
        <end position="250"/>
    </location>
</feature>
<feature type="compositionally biased region" description="Acidic residues" evidence="1">
    <location>
        <begin position="291"/>
        <end position="315"/>
    </location>
</feature>
<evidence type="ECO:0000256" key="1">
    <source>
        <dbReference type="SAM" id="MobiDB-lite"/>
    </source>
</evidence>
<dbReference type="GeneID" id="77810487"/>
<feature type="compositionally biased region" description="Acidic residues" evidence="1">
    <location>
        <begin position="236"/>
        <end position="247"/>
    </location>
</feature>
<name>A0ABY7CJD0_9BASI</name>
<keyword evidence="3" id="KW-1185">Reference proteome</keyword>
<sequence length="410" mass="45189">MSYSQTQNSDRSTHNKTERSVNEHSKTKPPVNEEVSAVPFPLARASLVRRDSATEDSPSFYCLPEAKSITKTSGKPPVFRRTNSDQASHAEPGHTETSNQASHAEPGHTETSNQASYAEPGHAEMSHTLNGTSGIIGQDAVEPPAPGSPNSDVLLIPDPKIALRKENFFDCDHGVRYSILYELPYFNPLSHAIVEPMHNIFLGLLGHHGKDLFGLKISDNRKKERGFRSTARPAESDEESDKEDDPEVCGTDLGIVKQEDVSFSNEDNQPIEGLLAEFRDFDFAGSNSEPADSDEESNQSSAEEDDDDDCTDSVDDNIPTELNPLGAKFFGEAKNLEILREVNREFQLPSWIGRVPATFLPDSLKFSHRTRRALSTRLFPFLSSPSANNTTPDPLSDLFAAIYSPKTTVQ</sequence>
<evidence type="ECO:0000313" key="2">
    <source>
        <dbReference type="EMBL" id="WAQ85219.1"/>
    </source>
</evidence>
<feature type="region of interest" description="Disordered" evidence="1">
    <location>
        <begin position="285"/>
        <end position="318"/>
    </location>
</feature>